<accession>A0ACB9KI26</accession>
<organism evidence="1 2">
    <name type="scientific">Bauhinia variegata</name>
    <name type="common">Purple orchid tree</name>
    <name type="synonym">Phanera variegata</name>
    <dbReference type="NCBI Taxonomy" id="167791"/>
    <lineage>
        <taxon>Eukaryota</taxon>
        <taxon>Viridiplantae</taxon>
        <taxon>Streptophyta</taxon>
        <taxon>Embryophyta</taxon>
        <taxon>Tracheophyta</taxon>
        <taxon>Spermatophyta</taxon>
        <taxon>Magnoliopsida</taxon>
        <taxon>eudicotyledons</taxon>
        <taxon>Gunneridae</taxon>
        <taxon>Pentapetalae</taxon>
        <taxon>rosids</taxon>
        <taxon>fabids</taxon>
        <taxon>Fabales</taxon>
        <taxon>Fabaceae</taxon>
        <taxon>Cercidoideae</taxon>
        <taxon>Cercideae</taxon>
        <taxon>Bauhiniinae</taxon>
        <taxon>Bauhinia</taxon>
    </lineage>
</organism>
<sequence length="163" mass="18029">MASHRRNKLTADICSPESLSFAGLVEDQQPKKFPPKHIKANKKQSPEFEFVSIATNPTGAANSTKSTPADVLISNGILQPQALVKNPPIPLASFLETHSRPDEHFGSKKKHGQQAPGKEDKQRTSWFGEKMFKSIMSPCRKCKVIQPGDVKAQNAARQHARVY</sequence>
<keyword evidence="2" id="KW-1185">Reference proteome</keyword>
<gene>
    <name evidence="1" type="ORF">L6164_036705</name>
</gene>
<dbReference type="EMBL" id="CM039439">
    <property type="protein sequence ID" value="KAI4296780.1"/>
    <property type="molecule type" value="Genomic_DNA"/>
</dbReference>
<comment type="caution">
    <text evidence="1">The sequence shown here is derived from an EMBL/GenBank/DDBJ whole genome shotgun (WGS) entry which is preliminary data.</text>
</comment>
<evidence type="ECO:0000313" key="1">
    <source>
        <dbReference type="EMBL" id="KAI4296780.1"/>
    </source>
</evidence>
<evidence type="ECO:0000313" key="2">
    <source>
        <dbReference type="Proteomes" id="UP000828941"/>
    </source>
</evidence>
<proteinExistence type="predicted"/>
<name>A0ACB9KI26_BAUVA</name>
<reference evidence="1 2" key="1">
    <citation type="journal article" date="2022" name="DNA Res.">
        <title>Chromosomal-level genome assembly of the orchid tree Bauhinia variegata (Leguminosae; Cercidoideae) supports the allotetraploid origin hypothesis of Bauhinia.</title>
        <authorList>
            <person name="Zhong Y."/>
            <person name="Chen Y."/>
            <person name="Zheng D."/>
            <person name="Pang J."/>
            <person name="Liu Y."/>
            <person name="Luo S."/>
            <person name="Meng S."/>
            <person name="Qian L."/>
            <person name="Wei D."/>
            <person name="Dai S."/>
            <person name="Zhou R."/>
        </authorList>
    </citation>
    <scope>NUCLEOTIDE SEQUENCE [LARGE SCALE GENOMIC DNA]</scope>
    <source>
        <strain evidence="1">BV-YZ2020</strain>
    </source>
</reference>
<dbReference type="Proteomes" id="UP000828941">
    <property type="component" value="Chromosome 14"/>
</dbReference>
<protein>
    <submittedName>
        <fullName evidence="1">Uncharacterized protein</fullName>
    </submittedName>
</protein>